<dbReference type="EMBL" id="CACVKT020008863">
    <property type="protein sequence ID" value="CAC5418097.1"/>
    <property type="molecule type" value="Genomic_DNA"/>
</dbReference>
<organism evidence="1 2">
    <name type="scientific">Mytilus coruscus</name>
    <name type="common">Sea mussel</name>
    <dbReference type="NCBI Taxonomy" id="42192"/>
    <lineage>
        <taxon>Eukaryota</taxon>
        <taxon>Metazoa</taxon>
        <taxon>Spiralia</taxon>
        <taxon>Lophotrochozoa</taxon>
        <taxon>Mollusca</taxon>
        <taxon>Bivalvia</taxon>
        <taxon>Autobranchia</taxon>
        <taxon>Pteriomorphia</taxon>
        <taxon>Mytilida</taxon>
        <taxon>Mytiloidea</taxon>
        <taxon>Mytilidae</taxon>
        <taxon>Mytilinae</taxon>
        <taxon>Mytilus</taxon>
    </lineage>
</organism>
<dbReference type="EC" id="2.3.2.27" evidence="1"/>
<dbReference type="Gene3D" id="3.40.50.300">
    <property type="entry name" value="P-loop containing nucleotide triphosphate hydrolases"/>
    <property type="match status" value="1"/>
</dbReference>
<evidence type="ECO:0000313" key="1">
    <source>
        <dbReference type="EMBL" id="CAC5418097.1"/>
    </source>
</evidence>
<dbReference type="OrthoDB" id="2423195at2759"/>
<dbReference type="SUPFAM" id="SSF52540">
    <property type="entry name" value="P-loop containing nucleoside triphosphate hydrolases"/>
    <property type="match status" value="1"/>
</dbReference>
<evidence type="ECO:0000313" key="2">
    <source>
        <dbReference type="Proteomes" id="UP000507470"/>
    </source>
</evidence>
<dbReference type="PANTHER" id="PTHR22605">
    <property type="entry name" value="RZ-TYPE DOMAIN-CONTAINING PROTEIN"/>
    <property type="match status" value="1"/>
</dbReference>
<keyword evidence="2" id="KW-1185">Reference proteome</keyword>
<dbReference type="Proteomes" id="UP000507470">
    <property type="component" value="Unassembled WGS sequence"/>
</dbReference>
<dbReference type="GO" id="GO:0016887">
    <property type="term" value="F:ATP hydrolysis activity"/>
    <property type="evidence" value="ECO:0007669"/>
    <property type="project" value="InterPro"/>
</dbReference>
<name>A0A6J8ECV5_MYTCO</name>
<keyword evidence="1" id="KW-0012">Acyltransferase</keyword>
<proteinExistence type="predicted"/>
<dbReference type="GO" id="GO:0061630">
    <property type="term" value="F:ubiquitin protein ligase activity"/>
    <property type="evidence" value="ECO:0007669"/>
    <property type="project" value="UniProtKB-EC"/>
</dbReference>
<reference evidence="1 2" key="1">
    <citation type="submission" date="2020-06" db="EMBL/GenBank/DDBJ databases">
        <authorList>
            <person name="Li R."/>
            <person name="Bekaert M."/>
        </authorList>
    </citation>
    <scope>NUCLEOTIDE SEQUENCE [LARGE SCALE GENOMIC DNA]</scope>
    <source>
        <strain evidence="2">wild</strain>
    </source>
</reference>
<dbReference type="CDD" id="cd00009">
    <property type="entry name" value="AAA"/>
    <property type="match status" value="1"/>
</dbReference>
<protein>
    <submittedName>
        <fullName evidence="1">RNF213</fullName>
        <ecNumber evidence="1">2.3.2.27</ecNumber>
    </submittedName>
</protein>
<accession>A0A6J8ECV5</accession>
<dbReference type="InterPro" id="IPR031248">
    <property type="entry name" value="RNF213"/>
</dbReference>
<gene>
    <name evidence="1" type="ORF">MCOR_50556</name>
</gene>
<sequence length="2531" mass="291493">MSRETNHEESEGKLVWFHVLVGKSILNDVLFRGIDLKVKDKENIKSYHLNEDDGIQNKDYISLEVSMSKSKLYTYNYYFIYEDRITQEARDIGRSSINTGQSHVYDGILRMPKCQGSKDVEIAADIFVGQLQIPSTVNGFTGLRGEEIQIRIQDISDSLRHTYWEEWKQPGTKTRFKQAVKKLFEQFFSDTVDRNLAYDHREYIFINAVTIACLLNEGHLILSSDERCLVCKALLPQLKIMDVILKNEKCFNIAILREAFSHTNTKIIKVLYHLIKPMIANQKDAHPAWLYTMPLLHFLVGKYSSFEKHSDSSDHASENTDWWGTSIDGFTIRFQQFKSNRIKSELLEETITDLKEHFKADFLLARTLMACLRFDQLREVVKHEHIPYDAILATLCYYMKTEKNIVQREIDILTCLSRVEMIAKKEIVTQYTDIMSLREIRKILRSSKISFDLLDVPLCGEVTDKIIISTLKAVWMLLHLLHIKVERAEESREIHAIRTDQYQLLAKISEKSRQWMKCRLDVGKKVDLSNWIRNYNKLLTMKVPEGHVMDFLRQIVCAIVSEKLQRKVVHNSIVTSFLKEDCKRQIQDLIECLKSVEEHLLSGKINISDFQTVKNNKTQFFNVLREMPNINLNILKKAFDLREQELNEYFKSLEDVKQFTSLCHRFEVDTSQLDDQIEKFKNIGKFRIEEVCITKSEEAIFIVEVIAFKSNTNNIRRMRDISKNSTSVLFLNFWDAIGKEYYQKDGQPLSINHVLTSVWNDTKEKMQRLKDSLSSGDICFGEFEDICERFTNKEKLRHELKSLEDGPTLWVDTRINQIQMYKEARSCIGVALVILEIVTEFSIVGDFTAIRGILELTEGQYTAMKVMPKNFDQVSKALFDIDKRKRECLQIFLQSKPLVVWLRERMKDNIRDLRMFVDIAYTSIGDDGIDIARITSLQAAASGYAALIFDIPHPCNYDTFLDKCCEVWKAVELTPTLPEQLEDTCRYLDWFKNLEESHRSLHMTSLSQTEAINRNGRFLVGNLTKELNQNNLTRVEVLQLTVEEGHRGRKTQRMYTCEQLNDLQSKLMLVAGSTEKSSAQKDSTERFLEIFEALKNLGDIYSKLLASGCVLFSNCQIEFRCDPNSVVFIFISFGEKNDKHIIRGERQKILAGLEELNDCSFIRKIVEFFEDCLQEWQRFIEGKREKYLLLNNFTIKQLVILQKELANIGKGKDASRMIFPLLSTIRNDCIQGDILDAIHKARNDIHEKESKILVTGDCKKQTLDSQVELVESFISNMVEAGFEEYVALEALKHVQAGDIAEGISWCMVNGDEIKKSDDNGEDTYFQKDECWSTARMLNEIGVDSTKGINTSKKEVLENLQKLWETFLKSTESSVADFLSVEHTAIILDNLAQKGEVFNTVLSLYRQQKNQPLPQPDEVLLCSKETTSDLLDIFLRRSLFSNSNKIYCLLNVDCLTYEVSDKGERLLDRYIQDASIKGSPYQFIVICSSENEFKSRIVAALDKYRRKPLQCGDINIKDYLSYKCRVDVRNDFETASCVDFERSFVRVVKSFRSGVGKTLFVKTMLSTLEKKMDKYGSSHSEYLVSIPIHGKKVVSDSITDVLLQYTGLPESNDRRIFHIDISHEVEEGVDSFLFELLVLGRLVHSSGYMWRRSDLDYYIIESMPILTNEAVPEGGVPKSIHRCLNILPDIVCRSPLESLNILAGNFPDDYRETDLIFNDTEFRSHTYQSTYKYLLYLENVQKIPIKRTKESFLRTFLRHCGVKDPSWSEVFHFVNFLNRQLKDFEKSTFCSANVASFLPGFRLFLLKLIIQMSRDFATRSLEIKEESATTNFQKTTNVSEDNANLALLYHMRKRWETSSHPYVFFNPDGHTMTFLGFCIDPRTLNLIDQKSKRIIEEKFITITLLHGLSSQGVNLEEDFDQLEREKKILKLCTVMGITDAEYDPDPSYELTTDNVKKILAVYMRFRCDIPVVIMGETGCGKTRLVRFMCSLQKGNSRIENMIIMKVHGGTTTADIIRKVRKAEDIAKKNAIEHPDVYTVLFLDEANTTEAIGMIKQIMCDKSLDGKAIKLYEKLKIVAACNPYRRHKQSVIKSLEQAGLGYHVSCETTSDKLGRIPMRQLVYRVQPLPQSMLPLIRDKKLPNIRGLGEAVSRLLSKCQEYMRTQQDECSFVSLRDVERVLQVTSWFQKQNQALNEYLKISSNITEREMSRSLLLAVKVCYESCLKNKDEFNTMIRKTKISPLINDESIQQEMLRCKKMFLIGVGKLKNIAHNQALEENVFLMVICIELRIPLFLVGKPGSSKSLAKTIVADVMQGKHSRSSLFKNYKEVHMVSFQCSPLSRADGIIGTFNQCAEFQKDKDLNKFVSVVVLDEVGLAEDSPRMPLKGKFRNLHDDLNKLRVKFADTKDASLVKIPPCENSFLQHIPCAMLQTQVRMKSHIAKPVIILSKHSGWQEGKNGLLSVFFKGPMSADFLQDLVCTYTCKGKTACSKNCVCNQQNSAYANICSCEGSDGSRNYLTHRAILGEDDDENDD</sequence>
<keyword evidence="1" id="KW-0808">Transferase</keyword>
<dbReference type="PANTHER" id="PTHR22605:SF16">
    <property type="entry name" value="E3 UBIQUITIN-PROTEIN LIGASE RNF213"/>
    <property type="match status" value="1"/>
</dbReference>
<dbReference type="InterPro" id="IPR027417">
    <property type="entry name" value="P-loop_NTPase"/>
</dbReference>